<evidence type="ECO:0000313" key="3">
    <source>
        <dbReference type="Proteomes" id="UP000324222"/>
    </source>
</evidence>
<organism evidence="2 3">
    <name type="scientific">Portunus trituberculatus</name>
    <name type="common">Swimming crab</name>
    <name type="synonym">Neptunus trituberculatus</name>
    <dbReference type="NCBI Taxonomy" id="210409"/>
    <lineage>
        <taxon>Eukaryota</taxon>
        <taxon>Metazoa</taxon>
        <taxon>Ecdysozoa</taxon>
        <taxon>Arthropoda</taxon>
        <taxon>Crustacea</taxon>
        <taxon>Multicrustacea</taxon>
        <taxon>Malacostraca</taxon>
        <taxon>Eumalacostraca</taxon>
        <taxon>Eucarida</taxon>
        <taxon>Decapoda</taxon>
        <taxon>Pleocyemata</taxon>
        <taxon>Brachyura</taxon>
        <taxon>Eubrachyura</taxon>
        <taxon>Portunoidea</taxon>
        <taxon>Portunidae</taxon>
        <taxon>Portuninae</taxon>
        <taxon>Portunus</taxon>
    </lineage>
</organism>
<keyword evidence="3" id="KW-1185">Reference proteome</keyword>
<evidence type="ECO:0000313" key="2">
    <source>
        <dbReference type="EMBL" id="MPC19724.1"/>
    </source>
</evidence>
<accession>A0A5B7DEQ2</accession>
<feature type="compositionally biased region" description="Basic residues" evidence="1">
    <location>
        <begin position="61"/>
        <end position="73"/>
    </location>
</feature>
<gene>
    <name evidence="2" type="ORF">E2C01_012650</name>
</gene>
<sequence length="73" mass="8163">MCVKTNSEGAVEGAGMLQLRGHPTLTATKSLLRRDGRRLHLFSSTAAHASHSNNYNSRTPACRKNRPNLYFRH</sequence>
<dbReference type="Proteomes" id="UP000324222">
    <property type="component" value="Unassembled WGS sequence"/>
</dbReference>
<name>A0A5B7DEQ2_PORTR</name>
<evidence type="ECO:0000256" key="1">
    <source>
        <dbReference type="SAM" id="MobiDB-lite"/>
    </source>
</evidence>
<comment type="caution">
    <text evidence="2">The sequence shown here is derived from an EMBL/GenBank/DDBJ whole genome shotgun (WGS) entry which is preliminary data.</text>
</comment>
<feature type="compositionally biased region" description="Low complexity" evidence="1">
    <location>
        <begin position="43"/>
        <end position="57"/>
    </location>
</feature>
<feature type="region of interest" description="Disordered" evidence="1">
    <location>
        <begin position="43"/>
        <end position="73"/>
    </location>
</feature>
<dbReference type="AlphaFoldDB" id="A0A5B7DEQ2"/>
<protein>
    <submittedName>
        <fullName evidence="2">Uncharacterized protein</fullName>
    </submittedName>
</protein>
<reference evidence="2 3" key="1">
    <citation type="submission" date="2019-05" db="EMBL/GenBank/DDBJ databases">
        <title>Another draft genome of Portunus trituberculatus and its Hox gene families provides insights of decapod evolution.</title>
        <authorList>
            <person name="Jeong J.-H."/>
            <person name="Song I."/>
            <person name="Kim S."/>
            <person name="Choi T."/>
            <person name="Kim D."/>
            <person name="Ryu S."/>
            <person name="Kim W."/>
        </authorList>
    </citation>
    <scope>NUCLEOTIDE SEQUENCE [LARGE SCALE GENOMIC DNA]</scope>
    <source>
        <tissue evidence="2">Muscle</tissue>
    </source>
</reference>
<proteinExistence type="predicted"/>
<dbReference type="EMBL" id="VSRR010000798">
    <property type="protein sequence ID" value="MPC19724.1"/>
    <property type="molecule type" value="Genomic_DNA"/>
</dbReference>